<dbReference type="Pfam" id="PF00550">
    <property type="entry name" value="PP-binding"/>
    <property type="match status" value="1"/>
</dbReference>
<evidence type="ECO:0000256" key="4">
    <source>
        <dbReference type="SAM" id="MobiDB-lite"/>
    </source>
</evidence>
<evidence type="ECO:0000256" key="1">
    <source>
        <dbReference type="ARBA" id="ARBA00001957"/>
    </source>
</evidence>
<keyword evidence="3" id="KW-0597">Phosphoprotein</keyword>
<dbReference type="InterPro" id="IPR036514">
    <property type="entry name" value="SGNH_hydro_sf"/>
</dbReference>
<sequence>MKPITLAVSGTFTTEPLEGPLAFWMEELGIPCHIHFTPYNQVFQQLLDPSGAFLNNRTGINIVLIRLEDWRRSEGAAGGNSSHSEYEDMEQKARELAAALGSAREKSEAPFFLFVCPASPEVTEDPAFRSISGRVKDLLAAEIGDISGVHILDSSELFDLYPVENYHDPHGDETGRIPFTETFFTALGTFITRKARALLSRPCKVIALDCDQTLWKGTIGEDGVRGVSLDPPRTALQNFMVARHDEGKLICLCSKNNEADVARAFRERPDMPLKREHIVSWRVNWRPKSENIRSLAKELDLGLDSFIFLDDNPLECAEVRARVPEVLTLQLPENPDHIERFLKHVWAFDQTHVTDEDRKRTALYKTDTRRNHFRKESPALKDFLAGLELDVKIAPLSPDRLPRVAQLTLRTTQFNAAPLGRSENEIKGLCEKDGFQCLTVEAGDRFGDYGLVGAMIFDARADSMDVGAFLLSCRALGRGIEHRMLAALGEIAHQNGLGHVSITYRATERNRPVLDFLESAGEAFKTPLEDGFLFAFPAQFAQSLVYDPDADEPNTRASDNPSEPVPKSDGAAASWKNETLNRIASEMHDSATILEKIRGKRKQSKTKEIRTKIEKALAAHPHIRDVAVRAREDVTDHDRLIAYVVADPQRSPAISGKRRYLLPNGMAIAHQNQVETDFIYREVFEKMFYLKHGITLNDGDSVIDIGAHIGLFSILAQQLFKDLKIYAFEPAPPTFELLRINAGLYASNVKLFNHGVSDRGKTASLRFYSVLPENSSYYPVTESGRKYHKIFIRRQLRIMGEKEVSGKEMDRLVERAFEYDTFETPMRPLSDILFDNNIQQVDLLKIDAEKSELDILRGIKTDDWKKIHQIVMEIHSKKLLDQIIALLKAKNYTLNAIQDTFAENSELFMLYASQNLKDEDIENHSIPLSNPDLLSGDELRDFVKRHVPNFVAPLDITFTDALPDAVGGEPDIHMFPAPDEESSDFDRAFAPPATSTEKTLAEIWANVLEVKVIGVNDDFFTLGGHSMLGVMLASRVLESFGVELPLTAVFEYPTVAKMADLIEIELISMLDPEELKNAMEELDGMSDDEVRKLLEKEEK</sequence>
<gene>
    <name evidence="6" type="ORF">EPICR_100079</name>
</gene>
<organism evidence="6">
    <name type="scientific">uncultured Desulfobacteraceae bacterium</name>
    <dbReference type="NCBI Taxonomy" id="218296"/>
    <lineage>
        <taxon>Bacteria</taxon>
        <taxon>Pseudomonadati</taxon>
        <taxon>Thermodesulfobacteriota</taxon>
        <taxon>Desulfobacteria</taxon>
        <taxon>Desulfobacterales</taxon>
        <taxon>Desulfobacteraceae</taxon>
        <taxon>environmental samples</taxon>
    </lineage>
</organism>
<dbReference type="NCBIfam" id="TIGR01686">
    <property type="entry name" value="FkbH"/>
    <property type="match status" value="1"/>
</dbReference>
<keyword evidence="2" id="KW-0596">Phosphopantetheine</keyword>
<dbReference type="InterPro" id="IPR029063">
    <property type="entry name" value="SAM-dependent_MTases_sf"/>
</dbReference>
<dbReference type="InterPro" id="IPR006342">
    <property type="entry name" value="FkbM_mtfrase"/>
</dbReference>
<dbReference type="InterPro" id="IPR006162">
    <property type="entry name" value="Ppantetheine_attach_site"/>
</dbReference>
<dbReference type="InterPro" id="IPR036412">
    <property type="entry name" value="HAD-like_sf"/>
</dbReference>
<accession>A0A484HCN4</accession>
<dbReference type="GO" id="GO:0031177">
    <property type="term" value="F:phosphopantetheine binding"/>
    <property type="evidence" value="ECO:0007669"/>
    <property type="project" value="InterPro"/>
</dbReference>
<dbReference type="SUPFAM" id="SSF56801">
    <property type="entry name" value="Acetyl-CoA synthetase-like"/>
    <property type="match status" value="1"/>
</dbReference>
<dbReference type="Gene3D" id="3.40.630.30">
    <property type="match status" value="1"/>
</dbReference>
<dbReference type="NCBIfam" id="TIGR01681">
    <property type="entry name" value="HAD-SF-IIIC"/>
    <property type="match status" value="1"/>
</dbReference>
<dbReference type="SUPFAM" id="SSF53335">
    <property type="entry name" value="S-adenosyl-L-methionine-dependent methyltransferases"/>
    <property type="match status" value="1"/>
</dbReference>
<dbReference type="InterPro" id="IPR036736">
    <property type="entry name" value="ACP-like_sf"/>
</dbReference>
<dbReference type="PROSITE" id="PS00012">
    <property type="entry name" value="PHOSPHOPANTETHEINE"/>
    <property type="match status" value="1"/>
</dbReference>
<dbReference type="InterPro" id="IPR052514">
    <property type="entry name" value="SAM-dependent_MTase"/>
</dbReference>
<evidence type="ECO:0000256" key="3">
    <source>
        <dbReference type="ARBA" id="ARBA00022553"/>
    </source>
</evidence>
<comment type="cofactor">
    <cofactor evidence="1">
        <name>pantetheine 4'-phosphate</name>
        <dbReference type="ChEBI" id="CHEBI:47942"/>
    </cofactor>
</comment>
<dbReference type="InterPro" id="IPR023214">
    <property type="entry name" value="HAD_sf"/>
</dbReference>
<dbReference type="PANTHER" id="PTHR34203">
    <property type="entry name" value="METHYLTRANSFERASE, FKBM FAMILY PROTEIN"/>
    <property type="match status" value="1"/>
</dbReference>
<feature type="domain" description="Carrier" evidence="5">
    <location>
        <begin position="991"/>
        <end position="1066"/>
    </location>
</feature>
<evidence type="ECO:0000256" key="2">
    <source>
        <dbReference type="ARBA" id="ARBA00022450"/>
    </source>
</evidence>
<dbReference type="InterPro" id="IPR009081">
    <property type="entry name" value="PP-bd_ACP"/>
</dbReference>
<dbReference type="Gene3D" id="3.40.50.150">
    <property type="entry name" value="Vaccinia Virus protein VP39"/>
    <property type="match status" value="1"/>
</dbReference>
<dbReference type="SUPFAM" id="SSF47336">
    <property type="entry name" value="ACP-like"/>
    <property type="match status" value="1"/>
</dbReference>
<dbReference type="Gene3D" id="3.40.50.1000">
    <property type="entry name" value="HAD superfamily/HAD-like"/>
    <property type="match status" value="1"/>
</dbReference>
<dbReference type="Gene3D" id="3.40.50.1110">
    <property type="entry name" value="SGNH hydrolase"/>
    <property type="match status" value="1"/>
</dbReference>
<dbReference type="NCBIfam" id="TIGR01444">
    <property type="entry name" value="fkbM_fam"/>
    <property type="match status" value="1"/>
</dbReference>
<dbReference type="InterPro" id="IPR010037">
    <property type="entry name" value="FkbH_domain"/>
</dbReference>
<dbReference type="Gene3D" id="1.10.1200.10">
    <property type="entry name" value="ACP-like"/>
    <property type="match status" value="1"/>
</dbReference>
<dbReference type="PROSITE" id="PS50075">
    <property type="entry name" value="CARRIER"/>
    <property type="match status" value="1"/>
</dbReference>
<evidence type="ECO:0000259" key="5">
    <source>
        <dbReference type="PROSITE" id="PS50075"/>
    </source>
</evidence>
<dbReference type="PANTHER" id="PTHR34203:SF15">
    <property type="entry name" value="SLL1173 PROTEIN"/>
    <property type="match status" value="1"/>
</dbReference>
<dbReference type="SMART" id="SM00823">
    <property type="entry name" value="PKS_PP"/>
    <property type="match status" value="1"/>
</dbReference>
<name>A0A484HCN4_9BACT</name>
<dbReference type="SUPFAM" id="SSF56784">
    <property type="entry name" value="HAD-like"/>
    <property type="match status" value="1"/>
</dbReference>
<evidence type="ECO:0000313" key="6">
    <source>
        <dbReference type="EMBL" id="VEN73033.1"/>
    </source>
</evidence>
<dbReference type="Pfam" id="PF05050">
    <property type="entry name" value="Methyltransf_21"/>
    <property type="match status" value="1"/>
</dbReference>
<reference evidence="6" key="1">
    <citation type="submission" date="2019-01" db="EMBL/GenBank/DDBJ databases">
        <authorList>
            <consortium name="Genoscope - CEA"/>
            <person name="William W."/>
        </authorList>
    </citation>
    <scope>NUCLEOTIDE SEQUENCE</scope>
    <source>
        <strain evidence="6">CR-1</strain>
    </source>
</reference>
<feature type="region of interest" description="Disordered" evidence="4">
    <location>
        <begin position="548"/>
        <end position="573"/>
    </location>
</feature>
<dbReference type="InterPro" id="IPR020806">
    <property type="entry name" value="PKS_PP-bd"/>
</dbReference>
<dbReference type="Gene3D" id="3.30.300.30">
    <property type="match status" value="1"/>
</dbReference>
<dbReference type="AlphaFoldDB" id="A0A484HCN4"/>
<dbReference type="InterPro" id="IPR016181">
    <property type="entry name" value="Acyl_CoA_acyltransferase"/>
</dbReference>
<proteinExistence type="predicted"/>
<dbReference type="GO" id="GO:0016788">
    <property type="term" value="F:hydrolase activity, acting on ester bonds"/>
    <property type="evidence" value="ECO:0007669"/>
    <property type="project" value="UniProtKB-ARBA"/>
</dbReference>
<protein>
    <recommendedName>
        <fullName evidence="5">Carrier domain-containing protein</fullName>
    </recommendedName>
</protein>
<dbReference type="InterPro" id="IPR045851">
    <property type="entry name" value="AMP-bd_C_sf"/>
</dbReference>
<dbReference type="EMBL" id="CAACVI010000002">
    <property type="protein sequence ID" value="VEN73033.1"/>
    <property type="molecule type" value="Genomic_DNA"/>
</dbReference>
<dbReference type="InterPro" id="IPR010033">
    <property type="entry name" value="HAD_SF_ppase_IIIC"/>
</dbReference>
<dbReference type="FunFam" id="1.10.1200.10:FF:000005">
    <property type="entry name" value="Nonribosomal peptide synthetase 1"/>
    <property type="match status" value="1"/>
</dbReference>
<dbReference type="SUPFAM" id="SSF55729">
    <property type="entry name" value="Acyl-CoA N-acyltransferases (Nat)"/>
    <property type="match status" value="1"/>
</dbReference>